<dbReference type="SUPFAM" id="SSF51735">
    <property type="entry name" value="NAD(P)-binding Rossmann-fold domains"/>
    <property type="match status" value="1"/>
</dbReference>
<dbReference type="InterPro" id="IPR002347">
    <property type="entry name" value="SDR_fam"/>
</dbReference>
<evidence type="ECO:0000256" key="3">
    <source>
        <dbReference type="RuleBase" id="RU000363"/>
    </source>
</evidence>
<comment type="similarity">
    <text evidence="1 3">Belongs to the short-chain dehydrogenases/reductases (SDR) family.</text>
</comment>
<dbReference type="GO" id="GO:0016616">
    <property type="term" value="F:oxidoreductase activity, acting on the CH-OH group of donors, NAD or NADP as acceptor"/>
    <property type="evidence" value="ECO:0007669"/>
    <property type="project" value="UniProtKB-ARBA"/>
</dbReference>
<dbReference type="EMBL" id="CP031165">
    <property type="protein sequence ID" value="AXV08445.1"/>
    <property type="molecule type" value="Genomic_DNA"/>
</dbReference>
<proteinExistence type="inferred from homology"/>
<dbReference type="PRINTS" id="PR00081">
    <property type="entry name" value="GDHRDH"/>
</dbReference>
<protein>
    <submittedName>
        <fullName evidence="4">Short-chain dehydrogenase/reductase SDR</fullName>
    </submittedName>
</protein>
<dbReference type="RefSeq" id="WP_114592787.1">
    <property type="nucleotide sequence ID" value="NZ_CP031165.1"/>
</dbReference>
<evidence type="ECO:0000313" key="5">
    <source>
        <dbReference type="Proteomes" id="UP000264006"/>
    </source>
</evidence>
<evidence type="ECO:0000313" key="4">
    <source>
        <dbReference type="EMBL" id="AXV08445.1"/>
    </source>
</evidence>
<gene>
    <name evidence="4" type="ORF">DVS28_a3773</name>
</gene>
<dbReference type="OrthoDB" id="9775296at2"/>
<sequence length="255" mass="26114">MPDRSPLHDRRVLVTGASSGIGRAIAIACADAGARVAGIARRAERLEALSDAHGVVPVAGDVTADGASSLVASAVDALGGLDVLVNAAGIARMGLIADTDPSDWRAMFDVNVLGLLEVTQAALPALKDGGGSIVNISSMSGRRIPAAEGGVYSATKFAVHAISEALRMELQESGVRVTTMAPGFVSTEIFDDRPDSAVTERYRKMAAGVGMEAEDVAAAVLHALTAPASVGMVEIAMVPMSQSDEAYRDAVGDKD</sequence>
<dbReference type="KEGG" id="euz:DVS28_a3773"/>
<keyword evidence="2" id="KW-0560">Oxidoreductase</keyword>
<dbReference type="PANTHER" id="PTHR43115">
    <property type="entry name" value="DEHYDROGENASE/REDUCTASE SDR FAMILY MEMBER 11"/>
    <property type="match status" value="1"/>
</dbReference>
<evidence type="ECO:0000256" key="1">
    <source>
        <dbReference type="ARBA" id="ARBA00006484"/>
    </source>
</evidence>
<name>A0A346Y1U8_9ACTN</name>
<evidence type="ECO:0000256" key="2">
    <source>
        <dbReference type="ARBA" id="ARBA00023002"/>
    </source>
</evidence>
<dbReference type="Proteomes" id="UP000264006">
    <property type="component" value="Chromosome"/>
</dbReference>
<dbReference type="Pfam" id="PF00106">
    <property type="entry name" value="adh_short"/>
    <property type="match status" value="1"/>
</dbReference>
<accession>A0A346Y1U8</accession>
<dbReference type="AlphaFoldDB" id="A0A346Y1U8"/>
<organism evidence="4 5">
    <name type="scientific">Euzebya pacifica</name>
    <dbReference type="NCBI Taxonomy" id="1608957"/>
    <lineage>
        <taxon>Bacteria</taxon>
        <taxon>Bacillati</taxon>
        <taxon>Actinomycetota</taxon>
        <taxon>Nitriliruptoria</taxon>
        <taxon>Euzebyales</taxon>
    </lineage>
</organism>
<dbReference type="InterPro" id="IPR036291">
    <property type="entry name" value="NAD(P)-bd_dom_sf"/>
</dbReference>
<dbReference type="PANTHER" id="PTHR43115:SF4">
    <property type="entry name" value="DEHYDROGENASE_REDUCTASE SDR FAMILY MEMBER 11"/>
    <property type="match status" value="1"/>
</dbReference>
<dbReference type="PRINTS" id="PR00080">
    <property type="entry name" value="SDRFAMILY"/>
</dbReference>
<dbReference type="FunFam" id="3.40.50.720:FF:000047">
    <property type="entry name" value="NADP-dependent L-serine/L-allo-threonine dehydrogenase"/>
    <property type="match status" value="1"/>
</dbReference>
<dbReference type="Gene3D" id="3.40.50.720">
    <property type="entry name" value="NAD(P)-binding Rossmann-like Domain"/>
    <property type="match status" value="1"/>
</dbReference>
<keyword evidence="5" id="KW-1185">Reference proteome</keyword>
<reference evidence="4 5" key="1">
    <citation type="submission" date="2018-09" db="EMBL/GenBank/DDBJ databases">
        <title>Complete genome sequence of Euzebya sp. DY32-46 isolated from seawater of Pacific Ocean.</title>
        <authorList>
            <person name="Xu L."/>
            <person name="Wu Y.-H."/>
            <person name="Xu X.-W."/>
        </authorList>
    </citation>
    <scope>NUCLEOTIDE SEQUENCE [LARGE SCALE GENOMIC DNA]</scope>
    <source>
        <strain evidence="4 5">DY32-46</strain>
    </source>
</reference>